<keyword evidence="4" id="KW-1185">Reference proteome</keyword>
<keyword evidence="1" id="KW-0472">Membrane</keyword>
<evidence type="ECO:0000313" key="4">
    <source>
        <dbReference type="Proteomes" id="UP000520814"/>
    </source>
</evidence>
<evidence type="ECO:0000256" key="1">
    <source>
        <dbReference type="SAM" id="Phobius"/>
    </source>
</evidence>
<feature type="signal peptide" evidence="2">
    <location>
        <begin position="1"/>
        <end position="20"/>
    </location>
</feature>
<sequence>MTRLVTLLVALLALALPSLAGKPELKALAAPDDLKSLYRTNEKYTLHLEYKDPDGFTVKSAKFHDKSKDGEPSFDAKQLSGNTENGLNLTWEINGFAKGDHAGYFEVENEKGMVTRYPSGANEYYSFAVESLVDKWVVMGIGLLICLFMLPFLVYLIARSTNKQGNPSSAARIGLIIGIFAALALFIFQFLSWYSPLVLVLGGIAALFLLVVVLTRR</sequence>
<evidence type="ECO:0000256" key="2">
    <source>
        <dbReference type="SAM" id="SignalP"/>
    </source>
</evidence>
<name>A0A7W9W9S4_ARMRO</name>
<gene>
    <name evidence="3" type="ORF">HNQ39_005370</name>
</gene>
<feature type="chain" id="PRO_5031083615" evidence="2">
    <location>
        <begin position="21"/>
        <end position="217"/>
    </location>
</feature>
<keyword evidence="1" id="KW-0812">Transmembrane</keyword>
<feature type="transmembrane region" description="Helical" evidence="1">
    <location>
        <begin position="197"/>
        <end position="215"/>
    </location>
</feature>
<comment type="caution">
    <text evidence="3">The sequence shown here is derived from an EMBL/GenBank/DDBJ whole genome shotgun (WGS) entry which is preliminary data.</text>
</comment>
<feature type="transmembrane region" description="Helical" evidence="1">
    <location>
        <begin position="170"/>
        <end position="191"/>
    </location>
</feature>
<proteinExistence type="predicted"/>
<evidence type="ECO:0000313" key="3">
    <source>
        <dbReference type="EMBL" id="MBB6053535.1"/>
    </source>
</evidence>
<keyword evidence="2" id="KW-0732">Signal</keyword>
<protein>
    <submittedName>
        <fullName evidence="3">Uncharacterized protein</fullName>
    </submittedName>
</protein>
<organism evidence="3 4">
    <name type="scientific">Armatimonas rosea</name>
    <dbReference type="NCBI Taxonomy" id="685828"/>
    <lineage>
        <taxon>Bacteria</taxon>
        <taxon>Bacillati</taxon>
        <taxon>Armatimonadota</taxon>
        <taxon>Armatimonadia</taxon>
        <taxon>Armatimonadales</taxon>
        <taxon>Armatimonadaceae</taxon>
        <taxon>Armatimonas</taxon>
    </lineage>
</organism>
<accession>A0A7W9W9S4</accession>
<dbReference type="EMBL" id="JACHGW010000007">
    <property type="protein sequence ID" value="MBB6053535.1"/>
    <property type="molecule type" value="Genomic_DNA"/>
</dbReference>
<dbReference type="Proteomes" id="UP000520814">
    <property type="component" value="Unassembled WGS sequence"/>
</dbReference>
<feature type="transmembrane region" description="Helical" evidence="1">
    <location>
        <begin position="136"/>
        <end position="158"/>
    </location>
</feature>
<reference evidence="3 4" key="1">
    <citation type="submission" date="2020-08" db="EMBL/GenBank/DDBJ databases">
        <title>Genomic Encyclopedia of Type Strains, Phase IV (KMG-IV): sequencing the most valuable type-strain genomes for metagenomic binning, comparative biology and taxonomic classification.</title>
        <authorList>
            <person name="Goeker M."/>
        </authorList>
    </citation>
    <scope>NUCLEOTIDE SEQUENCE [LARGE SCALE GENOMIC DNA]</scope>
    <source>
        <strain evidence="3 4">DSM 23562</strain>
    </source>
</reference>
<keyword evidence="1" id="KW-1133">Transmembrane helix</keyword>
<dbReference type="RefSeq" id="WP_184203624.1">
    <property type="nucleotide sequence ID" value="NZ_JACHGW010000007.1"/>
</dbReference>
<dbReference type="AlphaFoldDB" id="A0A7W9W9S4"/>